<comment type="caution">
    <text evidence="1">The sequence shown here is derived from an EMBL/GenBank/DDBJ whole genome shotgun (WGS) entry which is preliminary data.</text>
</comment>
<dbReference type="EMBL" id="JAUSWB010000003">
    <property type="protein sequence ID" value="MDQ0428593.1"/>
    <property type="molecule type" value="Genomic_DNA"/>
</dbReference>
<sequence length="154" mass="18564">MELPARKEMLRHLDFFIGTWKVEITHPHLEPTPIIGHTSFEWLDDSYVVQRMHIEKPEFPSSMIVYEWHSETGRYLQHYFDSRGVTRLYQMTFEDRVWKLWRDSPDFSSLDFCQRFVGEIDEAGNTIESSWEQSGDGVSWTHDFKVLYRRNLRD</sequence>
<keyword evidence="2" id="KW-1185">Reference proteome</keyword>
<proteinExistence type="predicted"/>
<organism evidence="1 2">
    <name type="scientific">Planomicrobium stackebrandtii</name>
    <dbReference type="NCBI Taxonomy" id="253160"/>
    <lineage>
        <taxon>Bacteria</taxon>
        <taxon>Bacillati</taxon>
        <taxon>Bacillota</taxon>
        <taxon>Bacilli</taxon>
        <taxon>Bacillales</taxon>
        <taxon>Caryophanaceae</taxon>
        <taxon>Planomicrobium</taxon>
    </lineage>
</organism>
<reference evidence="1 2" key="1">
    <citation type="submission" date="2023-07" db="EMBL/GenBank/DDBJ databases">
        <title>Genomic Encyclopedia of Type Strains, Phase IV (KMG-IV): sequencing the most valuable type-strain genomes for metagenomic binning, comparative biology and taxonomic classification.</title>
        <authorList>
            <person name="Goeker M."/>
        </authorList>
    </citation>
    <scope>NUCLEOTIDE SEQUENCE [LARGE SCALE GENOMIC DNA]</scope>
    <source>
        <strain evidence="1 2">DSM 16419</strain>
    </source>
</reference>
<dbReference type="RefSeq" id="WP_308786762.1">
    <property type="nucleotide sequence ID" value="NZ_JAUSWB010000003.1"/>
</dbReference>
<protein>
    <recommendedName>
        <fullName evidence="3">DUF1579 domain-containing protein</fullName>
    </recommendedName>
</protein>
<evidence type="ECO:0000313" key="2">
    <source>
        <dbReference type="Proteomes" id="UP001241988"/>
    </source>
</evidence>
<evidence type="ECO:0008006" key="3">
    <source>
        <dbReference type="Google" id="ProtNLM"/>
    </source>
</evidence>
<accession>A0ABU0GTG6</accession>
<dbReference type="Proteomes" id="UP001241988">
    <property type="component" value="Unassembled WGS sequence"/>
</dbReference>
<gene>
    <name evidence="1" type="ORF">QOZ98_001419</name>
</gene>
<name>A0ABU0GTG6_9BACL</name>
<evidence type="ECO:0000313" key="1">
    <source>
        <dbReference type="EMBL" id="MDQ0428593.1"/>
    </source>
</evidence>